<dbReference type="GO" id="GO:0009341">
    <property type="term" value="C:beta-galactosidase complex"/>
    <property type="evidence" value="ECO:0007669"/>
    <property type="project" value="InterPro"/>
</dbReference>
<sequence>MMSKRCFTSNGKPVFPVGAQVHNSSGYAAKDLDRAFLALKRMDGNTIEIPIAWETVEPREGEFDFSSVRDIWQRVKEEGLYLIFLWFGTWKNGTEKYAPEWVKTNPDRFPKVQSPEGHRVSVLSSHCGETCKADAKAFAALCAFLKELDPNQDTLIAVQVENEPGIMNGPARDYSPAAEAAFHAPLPELLVRSMESHPDSPVSKLWQEHGKSAEGWKSSFGPRAEEFFTAYSIASYINRVAEAGKEQLDILMYANAWVDVHRLRMPGIDYPSGGPTGRVMDLWKWAGPSLDLLAPDIYQQTTYDYLGVCETYSRPDNPLFVPESGPQEWNARYLFEAVGRYRSIGHCIFGVESMIEEDGTPAPGCEPAIGSMRILSAAAGGLLTWRELDIQVVNQEEFALYQYMEFDGWVAMVRFTRSLAALGFDNKDWNWHDYNHKDYQVLQQKDNRRGRGLIVQTGPDEFHVAGDGFRVWFVPKSRVQGEPFALLSSDFNLVRQIGYVSVEEGRFTMDGDFVAIRKRNGDEVDFGIWAEPDAGVVRARLVMQ</sequence>
<keyword evidence="6" id="KW-1185">Reference proteome</keyword>
<evidence type="ECO:0000313" key="6">
    <source>
        <dbReference type="Proteomes" id="UP000310636"/>
    </source>
</evidence>
<protein>
    <recommendedName>
        <fullName evidence="7">Beta-galactosidase</fullName>
    </recommendedName>
</protein>
<dbReference type="GO" id="GO:0004565">
    <property type="term" value="F:beta-galactosidase activity"/>
    <property type="evidence" value="ECO:0007669"/>
    <property type="project" value="InterPro"/>
</dbReference>
<evidence type="ECO:0000256" key="1">
    <source>
        <dbReference type="ARBA" id="ARBA00022801"/>
    </source>
</evidence>
<evidence type="ECO:0000256" key="2">
    <source>
        <dbReference type="ARBA" id="ARBA00023295"/>
    </source>
</evidence>
<evidence type="ECO:0000259" key="3">
    <source>
        <dbReference type="Pfam" id="PF02449"/>
    </source>
</evidence>
<dbReference type="SUPFAM" id="SSF51445">
    <property type="entry name" value="(Trans)glycosidases"/>
    <property type="match status" value="1"/>
</dbReference>
<dbReference type="InterPro" id="IPR040719">
    <property type="entry name" value="DUF5597"/>
</dbReference>
<dbReference type="Gene3D" id="3.20.20.80">
    <property type="entry name" value="Glycosidases"/>
    <property type="match status" value="1"/>
</dbReference>
<proteinExistence type="predicted"/>
<dbReference type="AlphaFoldDB" id="A0A4S4BI86"/>
<comment type="caution">
    <text evidence="5">The sequence shown here is derived from an EMBL/GenBank/DDBJ whole genome shotgun (WGS) entry which is preliminary data.</text>
</comment>
<organism evidence="5 6">
    <name type="scientific">Cohnella fermenti</name>
    <dbReference type="NCBI Taxonomy" id="2565925"/>
    <lineage>
        <taxon>Bacteria</taxon>
        <taxon>Bacillati</taxon>
        <taxon>Bacillota</taxon>
        <taxon>Bacilli</taxon>
        <taxon>Bacillales</taxon>
        <taxon>Paenibacillaceae</taxon>
        <taxon>Cohnella</taxon>
    </lineage>
</organism>
<evidence type="ECO:0000259" key="4">
    <source>
        <dbReference type="Pfam" id="PF18120"/>
    </source>
</evidence>
<name>A0A4S4BI86_9BACL</name>
<keyword evidence="1" id="KW-0378">Hydrolase</keyword>
<dbReference type="Pfam" id="PF18120">
    <property type="entry name" value="DUF5597"/>
    <property type="match status" value="1"/>
</dbReference>
<dbReference type="RefSeq" id="WP_136372714.1">
    <property type="nucleotide sequence ID" value="NZ_SSOB01000042.1"/>
</dbReference>
<dbReference type="Gene3D" id="2.60.220.20">
    <property type="entry name" value="putative beta-Galactosidase from caulobacter crescentus"/>
    <property type="match status" value="1"/>
</dbReference>
<reference evidence="5 6" key="1">
    <citation type="submission" date="2019-04" db="EMBL/GenBank/DDBJ databases">
        <title>Cohnella sp. nov. isolated from preserved vegetables.</title>
        <authorList>
            <person name="Lin S.-Y."/>
            <person name="Hung M.-H."/>
            <person name="Young C.-C."/>
        </authorList>
    </citation>
    <scope>NUCLEOTIDE SEQUENCE [LARGE SCALE GENOMIC DNA]</scope>
    <source>
        <strain evidence="5 6">CC-MHH1044</strain>
    </source>
</reference>
<dbReference type="InterPro" id="IPR013529">
    <property type="entry name" value="Glyco_hydro_42_N"/>
</dbReference>
<dbReference type="EMBL" id="SSOB01000042">
    <property type="protein sequence ID" value="THF74313.1"/>
    <property type="molecule type" value="Genomic_DNA"/>
</dbReference>
<dbReference type="InterPro" id="IPR017853">
    <property type="entry name" value="GH"/>
</dbReference>
<dbReference type="OrthoDB" id="9800974at2"/>
<evidence type="ECO:0008006" key="7">
    <source>
        <dbReference type="Google" id="ProtNLM"/>
    </source>
</evidence>
<dbReference type="Pfam" id="PF02449">
    <property type="entry name" value="Glyco_hydro_42"/>
    <property type="match status" value="1"/>
</dbReference>
<gene>
    <name evidence="5" type="ORF">E6C55_25785</name>
</gene>
<feature type="domain" description="Glycoside hydrolase family 42 N-terminal" evidence="3">
    <location>
        <begin position="38"/>
        <end position="184"/>
    </location>
</feature>
<evidence type="ECO:0000313" key="5">
    <source>
        <dbReference type="EMBL" id="THF74313.1"/>
    </source>
</evidence>
<dbReference type="Proteomes" id="UP000310636">
    <property type="component" value="Unassembled WGS sequence"/>
</dbReference>
<dbReference type="GO" id="GO:0005975">
    <property type="term" value="P:carbohydrate metabolic process"/>
    <property type="evidence" value="ECO:0007669"/>
    <property type="project" value="InterPro"/>
</dbReference>
<accession>A0A4S4BI86</accession>
<keyword evidence="2" id="KW-0326">Glycosidase</keyword>
<feature type="domain" description="DUF5597" evidence="4">
    <location>
        <begin position="402"/>
        <end position="530"/>
    </location>
</feature>